<dbReference type="InterPro" id="IPR045108">
    <property type="entry name" value="TXNDC17-like"/>
</dbReference>
<dbReference type="GO" id="GO:0005829">
    <property type="term" value="C:cytosol"/>
    <property type="evidence" value="ECO:0007669"/>
    <property type="project" value="TreeGrafter"/>
</dbReference>
<reference evidence="4 5" key="1">
    <citation type="journal article" date="2021" name="Sci. Rep.">
        <title>Genome sequencing of the multicellular alga Astrephomene provides insights into convergent evolution of germ-soma differentiation.</title>
        <authorList>
            <person name="Yamashita S."/>
            <person name="Yamamoto K."/>
            <person name="Matsuzaki R."/>
            <person name="Suzuki S."/>
            <person name="Yamaguchi H."/>
            <person name="Hirooka S."/>
            <person name="Minakuchi Y."/>
            <person name="Miyagishima S."/>
            <person name="Kawachi M."/>
            <person name="Toyoda A."/>
            <person name="Nozaki H."/>
        </authorList>
    </citation>
    <scope>NUCLEOTIDE SEQUENCE [LARGE SCALE GENOMIC DNA]</scope>
    <source>
        <strain evidence="4 5">NIES-4017</strain>
    </source>
</reference>
<proteinExistence type="inferred from homology"/>
<protein>
    <recommendedName>
        <fullName evidence="3">Thioredoxin domain-containing protein</fullName>
    </recommendedName>
</protein>
<dbReference type="InterPro" id="IPR010357">
    <property type="entry name" value="TXNDC17_dom"/>
</dbReference>
<evidence type="ECO:0000259" key="3">
    <source>
        <dbReference type="Pfam" id="PF06110"/>
    </source>
</evidence>
<gene>
    <name evidence="4" type="ORF">Agub_g9925</name>
</gene>
<feature type="domain" description="Thioredoxin" evidence="3">
    <location>
        <begin position="67"/>
        <end position="152"/>
    </location>
</feature>
<evidence type="ECO:0000313" key="4">
    <source>
        <dbReference type="EMBL" id="GFR48086.1"/>
    </source>
</evidence>
<keyword evidence="2" id="KW-1133">Transmembrane helix</keyword>
<accession>A0AAD3DU70</accession>
<dbReference type="SUPFAM" id="SSF52833">
    <property type="entry name" value="Thioredoxin-like"/>
    <property type="match status" value="1"/>
</dbReference>
<feature type="transmembrane region" description="Helical" evidence="2">
    <location>
        <begin position="15"/>
        <end position="37"/>
    </location>
</feature>
<keyword evidence="2" id="KW-0472">Membrane</keyword>
<dbReference type="Proteomes" id="UP001054857">
    <property type="component" value="Unassembled WGS sequence"/>
</dbReference>
<dbReference type="EMBL" id="BMAR01000021">
    <property type="protein sequence ID" value="GFR48086.1"/>
    <property type="molecule type" value="Genomic_DNA"/>
</dbReference>
<dbReference type="InterPro" id="IPR036249">
    <property type="entry name" value="Thioredoxin-like_sf"/>
</dbReference>
<evidence type="ECO:0000256" key="1">
    <source>
        <dbReference type="ARBA" id="ARBA00008987"/>
    </source>
</evidence>
<comment type="similarity">
    <text evidence="1">Belongs to the thioredoxin family.</text>
</comment>
<dbReference type="PANTHER" id="PTHR12452:SF0">
    <property type="entry name" value="THIOREDOXIN DOMAIN-CONTAINING PROTEIN 17"/>
    <property type="match status" value="1"/>
</dbReference>
<sequence length="209" mass="22959">MVQHHKQTHSRRYPWAVLLTGVLLGATLTLVVTQLLAARRIAGSHPLHLFGRRALHRVVPHTEYRAALPELLDHVEPHFVVFTSGLDESGRPWCRDCAAALPIIREVVLGSGGSLLEVSVGRREEWSNRQHPLRVDPGCPVTFVPTLYSWSAAAGCGSWLANPLNSDQPPEALRLLLARFVQQTAAGKRYVDRVTREIIESGGKGCGGC</sequence>
<name>A0AAD3DU70_9CHLO</name>
<dbReference type="AlphaFoldDB" id="A0AAD3DU70"/>
<dbReference type="Gene3D" id="3.40.30.10">
    <property type="entry name" value="Glutaredoxin"/>
    <property type="match status" value="1"/>
</dbReference>
<organism evidence="4 5">
    <name type="scientific">Astrephomene gubernaculifera</name>
    <dbReference type="NCBI Taxonomy" id="47775"/>
    <lineage>
        <taxon>Eukaryota</taxon>
        <taxon>Viridiplantae</taxon>
        <taxon>Chlorophyta</taxon>
        <taxon>core chlorophytes</taxon>
        <taxon>Chlorophyceae</taxon>
        <taxon>CS clade</taxon>
        <taxon>Chlamydomonadales</taxon>
        <taxon>Astrephomenaceae</taxon>
        <taxon>Astrephomene</taxon>
    </lineage>
</organism>
<keyword evidence="5" id="KW-1185">Reference proteome</keyword>
<dbReference type="PANTHER" id="PTHR12452">
    <property type="entry name" value="42-9-9 PROTEIN-RELATED"/>
    <property type="match status" value="1"/>
</dbReference>
<dbReference type="Pfam" id="PF06110">
    <property type="entry name" value="TXD17-like_Trx"/>
    <property type="match status" value="1"/>
</dbReference>
<dbReference type="GO" id="GO:0047134">
    <property type="term" value="F:protein-disulfide reductase [NAD(P)H] activity"/>
    <property type="evidence" value="ECO:0007669"/>
    <property type="project" value="InterPro"/>
</dbReference>
<evidence type="ECO:0000313" key="5">
    <source>
        <dbReference type="Proteomes" id="UP001054857"/>
    </source>
</evidence>
<keyword evidence="2" id="KW-0812">Transmembrane</keyword>
<evidence type="ECO:0000256" key="2">
    <source>
        <dbReference type="SAM" id="Phobius"/>
    </source>
</evidence>
<comment type="caution">
    <text evidence="4">The sequence shown here is derived from an EMBL/GenBank/DDBJ whole genome shotgun (WGS) entry which is preliminary data.</text>
</comment>